<dbReference type="InterPro" id="IPR027385">
    <property type="entry name" value="Beta-barrel_OMP"/>
</dbReference>
<feature type="signal peptide" evidence="2">
    <location>
        <begin position="1"/>
        <end position="20"/>
    </location>
</feature>
<dbReference type="AlphaFoldDB" id="W7YRX9"/>
<keyword evidence="5" id="KW-1185">Reference proteome</keyword>
<dbReference type="STRING" id="869213.GCA_000517085_03773"/>
<dbReference type="SUPFAM" id="SSF56925">
    <property type="entry name" value="OMPA-like"/>
    <property type="match status" value="1"/>
</dbReference>
<evidence type="ECO:0000313" key="4">
    <source>
        <dbReference type="EMBL" id="GAF05169.1"/>
    </source>
</evidence>
<reference evidence="4 5" key="1">
    <citation type="journal article" date="2014" name="Genome Announc.">
        <title>Draft Genome Sequence of Cytophaga fermentans JCM 21142T, a Facultative Anaerobe Isolated from Marine Mud.</title>
        <authorList>
            <person name="Starns D."/>
            <person name="Oshima K."/>
            <person name="Suda W."/>
            <person name="Iino T."/>
            <person name="Yuki M."/>
            <person name="Inoue J."/>
            <person name="Kitamura K."/>
            <person name="Iida T."/>
            <person name="Darby A."/>
            <person name="Hattori M."/>
            <person name="Ohkuma M."/>
        </authorList>
    </citation>
    <scope>NUCLEOTIDE SEQUENCE [LARGE SCALE GENOMIC DNA]</scope>
    <source>
        <strain evidence="4 5">JCM 21142</strain>
    </source>
</reference>
<protein>
    <recommendedName>
        <fullName evidence="3">Outer membrane protein beta-barrel domain-containing protein</fullName>
    </recommendedName>
</protein>
<dbReference type="Proteomes" id="UP000019402">
    <property type="component" value="Unassembled WGS sequence"/>
</dbReference>
<dbReference type="Gene3D" id="2.40.160.20">
    <property type="match status" value="1"/>
</dbReference>
<organism evidence="4 5">
    <name type="scientific">Saccharicrinis fermentans DSM 9555 = JCM 21142</name>
    <dbReference type="NCBI Taxonomy" id="869213"/>
    <lineage>
        <taxon>Bacteria</taxon>
        <taxon>Pseudomonadati</taxon>
        <taxon>Bacteroidota</taxon>
        <taxon>Bacteroidia</taxon>
        <taxon>Marinilabiliales</taxon>
        <taxon>Marinilabiliaceae</taxon>
        <taxon>Saccharicrinis</taxon>
    </lineage>
</organism>
<dbReference type="eggNOG" id="COG3637">
    <property type="taxonomic scope" value="Bacteria"/>
</dbReference>
<dbReference type="Pfam" id="PF13505">
    <property type="entry name" value="OMP_b-brl"/>
    <property type="match status" value="1"/>
</dbReference>
<feature type="chain" id="PRO_5004904565" description="Outer membrane protein beta-barrel domain-containing protein" evidence="2">
    <location>
        <begin position="21"/>
        <end position="166"/>
    </location>
</feature>
<evidence type="ECO:0000313" key="5">
    <source>
        <dbReference type="Proteomes" id="UP000019402"/>
    </source>
</evidence>
<proteinExistence type="predicted"/>
<dbReference type="OrthoDB" id="1122114at2"/>
<feature type="domain" description="Outer membrane protein beta-barrel" evidence="3">
    <location>
        <begin position="19"/>
        <end position="144"/>
    </location>
</feature>
<evidence type="ECO:0000259" key="3">
    <source>
        <dbReference type="Pfam" id="PF13505"/>
    </source>
</evidence>
<gene>
    <name evidence="4" type="ORF">JCM21142_93893</name>
</gene>
<comment type="caution">
    <text evidence="4">The sequence shown here is derived from an EMBL/GenBank/DDBJ whole genome shotgun (WGS) entry which is preliminary data.</text>
</comment>
<name>W7YRX9_9BACT</name>
<keyword evidence="1 2" id="KW-0732">Signal</keyword>
<dbReference type="RefSeq" id="WP_027473124.1">
    <property type="nucleotide sequence ID" value="NZ_BAMD01000071.1"/>
</dbReference>
<sequence length="166" mass="18665">MKKILFVIVIMTMVSTVSFGQNENIHYGGGLTLGTDWSIDGGMGVGINLRGEYEINEDWSITPGFTFVFPSSEADYKLTQWQLNADAHYYFHEEGEFKIYGLAGLNYSHTKLKYDGTNSNYVLWGEINDSEVGIDLGVGTNYNMFFGELKYDTAFEQLGITVGVRF</sequence>
<evidence type="ECO:0000256" key="2">
    <source>
        <dbReference type="SAM" id="SignalP"/>
    </source>
</evidence>
<dbReference type="EMBL" id="BAMD01000071">
    <property type="protein sequence ID" value="GAF05169.1"/>
    <property type="molecule type" value="Genomic_DNA"/>
</dbReference>
<evidence type="ECO:0000256" key="1">
    <source>
        <dbReference type="ARBA" id="ARBA00022729"/>
    </source>
</evidence>
<accession>W7YRX9</accession>
<dbReference type="InterPro" id="IPR011250">
    <property type="entry name" value="OMP/PagP_B-barrel"/>
</dbReference>